<dbReference type="PROSITE" id="PS50199">
    <property type="entry name" value="ZF_RANBP2_2"/>
    <property type="match status" value="1"/>
</dbReference>
<dbReference type="Gene3D" id="2.30.30.380">
    <property type="entry name" value="Zn-finger domain of Sec23/24"/>
    <property type="match status" value="1"/>
</dbReference>
<keyword evidence="2 4" id="KW-0863">Zinc-finger</keyword>
<keyword evidence="9" id="KW-1185">Reference proteome</keyword>
<feature type="compositionally biased region" description="Gly residues" evidence="5">
    <location>
        <begin position="156"/>
        <end position="171"/>
    </location>
</feature>
<feature type="compositionally biased region" description="Low complexity" evidence="5">
    <location>
        <begin position="205"/>
        <end position="231"/>
    </location>
</feature>
<evidence type="ECO:0000313" key="9">
    <source>
        <dbReference type="Proteomes" id="UP000748756"/>
    </source>
</evidence>
<dbReference type="PANTHER" id="PTHR46622:SF1">
    <property type="entry name" value="DNA-DEPENDENT METALLOPROTEASE WSS1"/>
    <property type="match status" value="1"/>
</dbReference>
<proteinExistence type="predicted"/>
<evidence type="ECO:0000256" key="2">
    <source>
        <dbReference type="ARBA" id="ARBA00022771"/>
    </source>
</evidence>
<dbReference type="GO" id="GO:0008270">
    <property type="term" value="F:zinc ion binding"/>
    <property type="evidence" value="ECO:0007669"/>
    <property type="project" value="UniProtKB-KW"/>
</dbReference>
<organism evidence="8 9">
    <name type="scientific">Linnemannia schmuckeri</name>
    <dbReference type="NCBI Taxonomy" id="64567"/>
    <lineage>
        <taxon>Eukaryota</taxon>
        <taxon>Fungi</taxon>
        <taxon>Fungi incertae sedis</taxon>
        <taxon>Mucoromycota</taxon>
        <taxon>Mortierellomycotina</taxon>
        <taxon>Mortierellomycetes</taxon>
        <taxon>Mortierellales</taxon>
        <taxon>Mortierellaceae</taxon>
        <taxon>Linnemannia</taxon>
    </lineage>
</organism>
<gene>
    <name evidence="8" type="ORF">BG015_001671</name>
</gene>
<dbReference type="AlphaFoldDB" id="A0A9P5RPP4"/>
<evidence type="ECO:0000313" key="8">
    <source>
        <dbReference type="EMBL" id="KAF9140404.1"/>
    </source>
</evidence>
<evidence type="ECO:0008006" key="10">
    <source>
        <dbReference type="Google" id="ProtNLM"/>
    </source>
</evidence>
<feature type="region of interest" description="Disordered" evidence="5">
    <location>
        <begin position="153"/>
        <end position="172"/>
    </location>
</feature>
<evidence type="ECO:0000256" key="5">
    <source>
        <dbReference type="SAM" id="MobiDB-lite"/>
    </source>
</evidence>
<dbReference type="GO" id="GO:0008237">
    <property type="term" value="F:metallopeptidase activity"/>
    <property type="evidence" value="ECO:0007669"/>
    <property type="project" value="TreeGrafter"/>
</dbReference>
<feature type="domain" description="RanBP2-type" evidence="6">
    <location>
        <begin position="339"/>
        <end position="368"/>
    </location>
</feature>
<feature type="domain" description="WLM" evidence="7">
    <location>
        <begin position="1"/>
        <end position="198"/>
    </location>
</feature>
<dbReference type="PROSITE" id="PS01358">
    <property type="entry name" value="ZF_RANBP2_1"/>
    <property type="match status" value="1"/>
</dbReference>
<dbReference type="GO" id="GO:0005634">
    <property type="term" value="C:nucleus"/>
    <property type="evidence" value="ECO:0007669"/>
    <property type="project" value="TreeGrafter"/>
</dbReference>
<feature type="region of interest" description="Disordered" evidence="5">
    <location>
        <begin position="201"/>
        <end position="291"/>
    </location>
</feature>
<dbReference type="PROSITE" id="PS51397">
    <property type="entry name" value="WLM"/>
    <property type="match status" value="1"/>
</dbReference>
<evidence type="ECO:0000259" key="7">
    <source>
        <dbReference type="PROSITE" id="PS51397"/>
    </source>
</evidence>
<dbReference type="OrthoDB" id="261960at2759"/>
<feature type="compositionally biased region" description="Low complexity" evidence="5">
    <location>
        <begin position="241"/>
        <end position="254"/>
    </location>
</feature>
<dbReference type="GO" id="GO:0006281">
    <property type="term" value="P:DNA repair"/>
    <property type="evidence" value="ECO:0007669"/>
    <property type="project" value="TreeGrafter"/>
</dbReference>
<protein>
    <recommendedName>
        <fullName evidence="10">WLM-domain-containing protein</fullName>
    </recommendedName>
</protein>
<accession>A0A9P5RPP4</accession>
<comment type="caution">
    <text evidence="8">The sequence shown here is derived from an EMBL/GenBank/DDBJ whole genome shotgun (WGS) entry which is preliminary data.</text>
</comment>
<keyword evidence="3" id="KW-0862">Zinc</keyword>
<dbReference type="InterPro" id="IPR001876">
    <property type="entry name" value="Znf_RanBP2"/>
</dbReference>
<evidence type="ECO:0000256" key="4">
    <source>
        <dbReference type="PROSITE-ProRule" id="PRU00322"/>
    </source>
</evidence>
<evidence type="ECO:0000259" key="6">
    <source>
        <dbReference type="PROSITE" id="PS50199"/>
    </source>
</evidence>
<sequence>MVRPIMKAHGWKITTLAEFYTKGLLGMNTNRGWKIQLCLRYHNDENTFLPWEDILGTMLHELAHNIRGPHDQQFYKALDGLNDEYDKVVASGYTGEGFDTAGHRLGTKHGGFGVGGVRLGGTMGAGLVTSGTRAAAVVAAEKRRQLNEMMLPAGGQRLGGSSGTTTGGGRVGATPKGFWEQWHSPGELAAMAAERRAKDQIWCGSSPSSASSSSPTQSSSSSNPKTPPTVSHSTTISSKGSLTPTSTSRLSPETNSTGTQRITIIIDGDDPPTAPFANTTKRRGSNPSTTSIASTTILKKPRNELDVSHATTVQQAAQFSALTRTVTNTTSAAVPVTNQWAEWVCPLCTLMNRPLVLQCECCFTHRPAE</sequence>
<dbReference type="Pfam" id="PF08325">
    <property type="entry name" value="WLM"/>
    <property type="match status" value="1"/>
</dbReference>
<dbReference type="SUPFAM" id="SSF90209">
    <property type="entry name" value="Ran binding protein zinc finger-like"/>
    <property type="match status" value="1"/>
</dbReference>
<name>A0A9P5RPP4_9FUNG</name>
<reference evidence="8" key="1">
    <citation type="journal article" date="2020" name="Fungal Divers.">
        <title>Resolving the Mortierellaceae phylogeny through synthesis of multi-gene phylogenetics and phylogenomics.</title>
        <authorList>
            <person name="Vandepol N."/>
            <person name="Liber J."/>
            <person name="Desiro A."/>
            <person name="Na H."/>
            <person name="Kennedy M."/>
            <person name="Barry K."/>
            <person name="Grigoriev I.V."/>
            <person name="Miller A.N."/>
            <person name="O'Donnell K."/>
            <person name="Stajich J.E."/>
            <person name="Bonito G."/>
        </authorList>
    </citation>
    <scope>NUCLEOTIDE SEQUENCE</scope>
    <source>
        <strain evidence="8">NRRL 6426</strain>
    </source>
</reference>
<dbReference type="InterPro" id="IPR036443">
    <property type="entry name" value="Znf_RanBP2_sf"/>
</dbReference>
<evidence type="ECO:0000256" key="1">
    <source>
        <dbReference type="ARBA" id="ARBA00022723"/>
    </source>
</evidence>
<dbReference type="InterPro" id="IPR053000">
    <property type="entry name" value="WSS1-like_metalloprotease"/>
</dbReference>
<dbReference type="EMBL" id="JAAAUQ010001307">
    <property type="protein sequence ID" value="KAF9140404.1"/>
    <property type="molecule type" value="Genomic_DNA"/>
</dbReference>
<dbReference type="PANTHER" id="PTHR46622">
    <property type="entry name" value="DNA-DEPENDENT METALLOPROTEASE WSS1"/>
    <property type="match status" value="1"/>
</dbReference>
<evidence type="ECO:0000256" key="3">
    <source>
        <dbReference type="ARBA" id="ARBA00022833"/>
    </source>
</evidence>
<dbReference type="Proteomes" id="UP000748756">
    <property type="component" value="Unassembled WGS sequence"/>
</dbReference>
<keyword evidence="1" id="KW-0479">Metal-binding</keyword>
<dbReference type="InterPro" id="IPR013536">
    <property type="entry name" value="WLM_dom"/>
</dbReference>